<feature type="domain" description="FAD-binding PCMH-type" evidence="5">
    <location>
        <begin position="55"/>
        <end position="244"/>
    </location>
</feature>
<evidence type="ECO:0000313" key="7">
    <source>
        <dbReference type="Proteomes" id="UP001320245"/>
    </source>
</evidence>
<name>A0AAN9U769_9PEZI</name>
<evidence type="ECO:0000313" key="6">
    <source>
        <dbReference type="EMBL" id="KAK7741018.1"/>
    </source>
</evidence>
<protein>
    <recommendedName>
        <fullName evidence="5">FAD-binding PCMH-type domain-containing protein</fullName>
    </recommendedName>
</protein>
<keyword evidence="3" id="KW-0274">FAD</keyword>
<dbReference type="PANTHER" id="PTHR42973:SF22">
    <property type="entry name" value="FAD-BINDING PCMH-TYPE DOMAIN-CONTAINING PROTEIN-RELATED"/>
    <property type="match status" value="1"/>
</dbReference>
<dbReference type="Proteomes" id="UP001320245">
    <property type="component" value="Unassembled WGS sequence"/>
</dbReference>
<dbReference type="GO" id="GO:0016491">
    <property type="term" value="F:oxidoreductase activity"/>
    <property type="evidence" value="ECO:0007669"/>
    <property type="project" value="UniProtKB-KW"/>
</dbReference>
<evidence type="ECO:0000256" key="4">
    <source>
        <dbReference type="ARBA" id="ARBA00023002"/>
    </source>
</evidence>
<dbReference type="Gene3D" id="3.40.462.20">
    <property type="match status" value="1"/>
</dbReference>
<sequence length="406" mass="42993">MSQPTEQENQMTSPTSIGSVACLALSAALGQQQVAFPGSTAYNVSIASYFSVQQASVKPACIVTPQTVQDVSIAVKTLFQLHEDGQDVLFAIRSGGHTSWAGASDIQDGPVIDLRSLNTVELSPSGSTVSVGAGASWGDIYEILDPLGLSVNGGRAYGVGNVIGEFIKFNSADTYDDYASVITTFAYTQARGLAVISNLLAYTKEVEGTPSPFVGFSAVPSIYNASDVTNMTGITKATEALNPSGLRNINLATTLVSTTPVIKAAYEKWNASYPAIKDVPNIIFCLVLEPLPPSIYKRHAATNALGLANRTEPLVVALLSVSWTNASDDNLVNSISQALLVDINAAAKELGGSDPYIFANYADKNQEVIASYGAESVRKLRAVRQEVDPKGFFTYQVPGGYKIPNE</sequence>
<accession>A0AAN9U769</accession>
<proteinExistence type="inferred from homology"/>
<gene>
    <name evidence="6" type="ORF">SLS53_005082</name>
</gene>
<dbReference type="InterPro" id="IPR050416">
    <property type="entry name" value="FAD-linked_Oxidoreductase"/>
</dbReference>
<dbReference type="EMBL" id="JAJSPL020000018">
    <property type="protein sequence ID" value="KAK7741018.1"/>
    <property type="molecule type" value="Genomic_DNA"/>
</dbReference>
<dbReference type="PROSITE" id="PS51387">
    <property type="entry name" value="FAD_PCMH"/>
    <property type="match status" value="1"/>
</dbReference>
<keyword evidence="2" id="KW-0285">Flavoprotein</keyword>
<reference evidence="6 7" key="1">
    <citation type="journal article" date="2023" name="PLoS ONE">
        <title>Cytospora paraplurivora sp. nov. isolated from orchards with fruit tree decline syndrome in Ontario, Canada.</title>
        <authorList>
            <person name="Ilyukhin E."/>
            <person name="Nguyen H.D.T."/>
            <person name="Castle A.J."/>
            <person name="Ellouze W."/>
        </authorList>
    </citation>
    <scope>NUCLEOTIDE SEQUENCE [LARGE SCALE GENOMIC DNA]</scope>
    <source>
        <strain evidence="6 7">FDS-564</strain>
    </source>
</reference>
<keyword evidence="7" id="KW-1185">Reference proteome</keyword>
<dbReference type="GO" id="GO:0071949">
    <property type="term" value="F:FAD binding"/>
    <property type="evidence" value="ECO:0007669"/>
    <property type="project" value="InterPro"/>
</dbReference>
<dbReference type="Pfam" id="PF01565">
    <property type="entry name" value="FAD_binding_4"/>
    <property type="match status" value="1"/>
</dbReference>
<organism evidence="6 7">
    <name type="scientific">Cytospora paraplurivora</name>
    <dbReference type="NCBI Taxonomy" id="2898453"/>
    <lineage>
        <taxon>Eukaryota</taxon>
        <taxon>Fungi</taxon>
        <taxon>Dikarya</taxon>
        <taxon>Ascomycota</taxon>
        <taxon>Pezizomycotina</taxon>
        <taxon>Sordariomycetes</taxon>
        <taxon>Sordariomycetidae</taxon>
        <taxon>Diaporthales</taxon>
        <taxon>Cytosporaceae</taxon>
        <taxon>Cytospora</taxon>
    </lineage>
</organism>
<evidence type="ECO:0000256" key="1">
    <source>
        <dbReference type="ARBA" id="ARBA00005466"/>
    </source>
</evidence>
<dbReference type="InterPro" id="IPR036318">
    <property type="entry name" value="FAD-bd_PCMH-like_sf"/>
</dbReference>
<dbReference type="InterPro" id="IPR006094">
    <property type="entry name" value="Oxid_FAD_bind_N"/>
</dbReference>
<dbReference type="AlphaFoldDB" id="A0AAN9U769"/>
<evidence type="ECO:0000256" key="2">
    <source>
        <dbReference type="ARBA" id="ARBA00022630"/>
    </source>
</evidence>
<dbReference type="InterPro" id="IPR016169">
    <property type="entry name" value="FAD-bd_PCMH_sub2"/>
</dbReference>
<comment type="caution">
    <text evidence="6">The sequence shown here is derived from an EMBL/GenBank/DDBJ whole genome shotgun (WGS) entry which is preliminary data.</text>
</comment>
<keyword evidence="4" id="KW-0560">Oxidoreductase</keyword>
<dbReference type="Gene3D" id="3.30.465.10">
    <property type="match status" value="2"/>
</dbReference>
<evidence type="ECO:0000259" key="5">
    <source>
        <dbReference type="PROSITE" id="PS51387"/>
    </source>
</evidence>
<dbReference type="InterPro" id="IPR016166">
    <property type="entry name" value="FAD-bd_PCMH"/>
</dbReference>
<dbReference type="SUPFAM" id="SSF56176">
    <property type="entry name" value="FAD-binding/transporter-associated domain-like"/>
    <property type="match status" value="1"/>
</dbReference>
<comment type="similarity">
    <text evidence="1">Belongs to the oxygen-dependent FAD-linked oxidoreductase family.</text>
</comment>
<dbReference type="PANTHER" id="PTHR42973">
    <property type="entry name" value="BINDING OXIDOREDUCTASE, PUTATIVE (AFU_ORTHOLOGUE AFUA_1G17690)-RELATED"/>
    <property type="match status" value="1"/>
</dbReference>
<evidence type="ECO:0000256" key="3">
    <source>
        <dbReference type="ARBA" id="ARBA00022827"/>
    </source>
</evidence>